<evidence type="ECO:0008006" key="6">
    <source>
        <dbReference type="Google" id="ProtNLM"/>
    </source>
</evidence>
<evidence type="ECO:0000259" key="3">
    <source>
        <dbReference type="PROSITE" id="PS51791"/>
    </source>
</evidence>
<sequence>MPELAKKLHVVATADGVLIHPVSPKGKPDGSLGVRLKYSSGEVAAIRLEHEHDASEVRIEAHGILGLLDLGSAKYLLCITQREEVAQIRGKPIYVITDVTLVPLDSQDEAAKAVQSAAHLQSQGNTAVHEDSDHDESEEGDVADINEETSAETGAALEPSEQATEVSKKEPASILKNVVQNTGKYGKFAGKWFSRTPPATKPTQEPATLKEAPKEAQTDDTRATAEPAGSGEAATEVPSKSDTGNDTNTTTHKSNVATLTPRILRSAKLFFSSRSFYFSYGYDLSARFAEESALSTSSPLQKRFDTNFFWNRNLMKPFIDRSLDLVILPVIQGFVGQRAFSIGKSGGGESDVVVGAAAKSEEVVAAQEDPAKAASQSDLLITIISRRSVKRAGLRYLRRGVDDSGSVANFVETEQILSPQDWDNKQKTFSLLQIRGSIPLFFSQTPYAAKPVPVMFGSESTNHAALKAHFSSLTEHYGEVQVASLVDKTGVEKDIGVAYQNAVQWFNEPDHSKIAFEWFYFHKECGGMRFENVSILLSTLEPSLRSHGWTTLQNNAATAKQSGILRTNCMDCLDRTNVTQSAVGAWVLQQQLSELGLSIDLHSDPKTKWFNTLWADNGDAISRQYAGTAALKGDFTRTRKRNWTGALSDLSLTLNRYYNNIFGDYFLQACIDFYLGGVGVEVFDEFESEMMTRDHAIDMDKVRQSAIEKCVQIVLEGSDEDLRHGWALSCPHEADSLRAMPFEECVLLLTDVALYFCRFDWSTEKVGSFEKLDLTDISEIWRGTYVTSTLAPSHMDEEKNVGFALRYKTNGHAVVRTNTRSIDNEKAVEDSKTESENKKPKKPGETKNERLLAFKALPSKASSERDEVKQICDEMHKIIMKVREMDHLDLSKAPTVQEKNVISLADAKKATSYVESFGYSLKKLVWA</sequence>
<dbReference type="PANTHER" id="PTHR45662:SF7">
    <property type="entry name" value="SACI DOMAIN PROTEIN (AFU_ORTHOLOGUE AFUA_1G15890)"/>
    <property type="match status" value="1"/>
</dbReference>
<keyword evidence="5" id="KW-1185">Reference proteome</keyword>
<feature type="compositionally biased region" description="Basic and acidic residues" evidence="1">
    <location>
        <begin position="822"/>
        <end position="847"/>
    </location>
</feature>
<dbReference type="InParanoid" id="A0A1V8TEC2"/>
<feature type="compositionally biased region" description="Polar residues" evidence="1">
    <location>
        <begin position="238"/>
        <end position="254"/>
    </location>
</feature>
<feature type="domain" description="SAC" evidence="2">
    <location>
        <begin position="267"/>
        <end position="627"/>
    </location>
</feature>
<dbReference type="Pfam" id="PF12456">
    <property type="entry name" value="hSac2"/>
    <property type="match status" value="1"/>
</dbReference>
<comment type="caution">
    <text evidence="4">The sequence shown here is derived from an EMBL/GenBank/DDBJ whole genome shotgun (WGS) entry which is preliminary data.</text>
</comment>
<organism evidence="4 5">
    <name type="scientific">Cryoendolithus antarcticus</name>
    <dbReference type="NCBI Taxonomy" id="1507870"/>
    <lineage>
        <taxon>Eukaryota</taxon>
        <taxon>Fungi</taxon>
        <taxon>Dikarya</taxon>
        <taxon>Ascomycota</taxon>
        <taxon>Pezizomycotina</taxon>
        <taxon>Dothideomycetes</taxon>
        <taxon>Dothideomycetidae</taxon>
        <taxon>Cladosporiales</taxon>
        <taxon>Cladosporiaceae</taxon>
        <taxon>Cryoendolithus</taxon>
    </lineage>
</organism>
<dbReference type="InterPro" id="IPR002013">
    <property type="entry name" value="SAC_dom"/>
</dbReference>
<dbReference type="InterPro" id="IPR022158">
    <property type="entry name" value="Inositol_phosphatase"/>
</dbReference>
<dbReference type="STRING" id="1507870.A0A1V8TEC2"/>
<dbReference type="Pfam" id="PF02383">
    <property type="entry name" value="Syja_N"/>
    <property type="match status" value="1"/>
</dbReference>
<reference evidence="5" key="1">
    <citation type="submission" date="2017-03" db="EMBL/GenBank/DDBJ databases">
        <title>Genomes of endolithic fungi from Antarctica.</title>
        <authorList>
            <person name="Coleine C."/>
            <person name="Masonjones S."/>
            <person name="Stajich J.E."/>
        </authorList>
    </citation>
    <scope>NUCLEOTIDE SEQUENCE [LARGE SCALE GENOMIC DNA]</scope>
    <source>
        <strain evidence="5">CCFEE 5527</strain>
    </source>
</reference>
<feature type="compositionally biased region" description="Basic and acidic residues" evidence="1">
    <location>
        <begin position="211"/>
        <end position="223"/>
    </location>
</feature>
<dbReference type="AlphaFoldDB" id="A0A1V8TEC2"/>
<dbReference type="PROSITE" id="PS50275">
    <property type="entry name" value="SAC"/>
    <property type="match status" value="1"/>
</dbReference>
<accession>A0A1V8TEC2</accession>
<dbReference type="PANTHER" id="PTHR45662">
    <property type="entry name" value="PHOSPHATIDYLINOSITIDE PHOSPHATASE SAC1"/>
    <property type="match status" value="1"/>
</dbReference>
<name>A0A1V8TEC2_9PEZI</name>
<feature type="region of interest" description="Disordered" evidence="1">
    <location>
        <begin position="189"/>
        <end position="254"/>
    </location>
</feature>
<dbReference type="OrthoDB" id="405996at2759"/>
<dbReference type="GO" id="GO:0043812">
    <property type="term" value="F:phosphatidylinositol-4-phosphate phosphatase activity"/>
    <property type="evidence" value="ECO:0007669"/>
    <property type="project" value="TreeGrafter"/>
</dbReference>
<dbReference type="InterPro" id="IPR034753">
    <property type="entry name" value="hSac2"/>
</dbReference>
<feature type="domain" description="HSac2" evidence="3">
    <location>
        <begin position="697"/>
        <end position="852"/>
    </location>
</feature>
<evidence type="ECO:0000313" key="4">
    <source>
        <dbReference type="EMBL" id="OQO09725.1"/>
    </source>
</evidence>
<proteinExistence type="predicted"/>
<dbReference type="PROSITE" id="PS51791">
    <property type="entry name" value="HSAC2"/>
    <property type="match status" value="1"/>
</dbReference>
<feature type="region of interest" description="Disordered" evidence="1">
    <location>
        <begin position="118"/>
        <end position="170"/>
    </location>
</feature>
<gene>
    <name evidence="4" type="ORF">B0A48_05128</name>
</gene>
<dbReference type="Proteomes" id="UP000192596">
    <property type="component" value="Unassembled WGS sequence"/>
</dbReference>
<feature type="region of interest" description="Disordered" evidence="1">
    <location>
        <begin position="818"/>
        <end position="847"/>
    </location>
</feature>
<dbReference type="EMBL" id="NAJO01000010">
    <property type="protein sequence ID" value="OQO09725.1"/>
    <property type="molecule type" value="Genomic_DNA"/>
</dbReference>
<feature type="compositionally biased region" description="Acidic residues" evidence="1">
    <location>
        <begin position="133"/>
        <end position="150"/>
    </location>
</feature>
<dbReference type="GO" id="GO:0005783">
    <property type="term" value="C:endoplasmic reticulum"/>
    <property type="evidence" value="ECO:0007669"/>
    <property type="project" value="TreeGrafter"/>
</dbReference>
<protein>
    <recommendedName>
        <fullName evidence="6">SAC domain-containing protein</fullName>
    </recommendedName>
</protein>
<evidence type="ECO:0000259" key="2">
    <source>
        <dbReference type="PROSITE" id="PS50275"/>
    </source>
</evidence>
<dbReference type="GO" id="GO:0046856">
    <property type="term" value="P:phosphatidylinositol dephosphorylation"/>
    <property type="evidence" value="ECO:0007669"/>
    <property type="project" value="TreeGrafter"/>
</dbReference>
<evidence type="ECO:0000256" key="1">
    <source>
        <dbReference type="SAM" id="MobiDB-lite"/>
    </source>
</evidence>
<evidence type="ECO:0000313" key="5">
    <source>
        <dbReference type="Proteomes" id="UP000192596"/>
    </source>
</evidence>